<evidence type="ECO:0000313" key="1">
    <source>
        <dbReference type="EMBL" id="MFC5522893.1"/>
    </source>
</evidence>
<name>A0ABW0QEA2_9BURK</name>
<proteinExistence type="predicted"/>
<gene>
    <name evidence="1" type="ORF">ACFPP7_18550</name>
</gene>
<keyword evidence="2" id="KW-1185">Reference proteome</keyword>
<comment type="caution">
    <text evidence="1">The sequence shown here is derived from an EMBL/GenBank/DDBJ whole genome shotgun (WGS) entry which is preliminary data.</text>
</comment>
<organism evidence="1 2">
    <name type="scientific">Polaromonas jejuensis</name>
    <dbReference type="NCBI Taxonomy" id="457502"/>
    <lineage>
        <taxon>Bacteria</taxon>
        <taxon>Pseudomonadati</taxon>
        <taxon>Pseudomonadota</taxon>
        <taxon>Betaproteobacteria</taxon>
        <taxon>Burkholderiales</taxon>
        <taxon>Comamonadaceae</taxon>
        <taxon>Polaromonas</taxon>
    </lineage>
</organism>
<accession>A0ABW0QEA2</accession>
<protein>
    <submittedName>
        <fullName evidence="1">Uncharacterized protein</fullName>
    </submittedName>
</protein>
<dbReference type="RefSeq" id="WP_068835394.1">
    <property type="nucleotide sequence ID" value="NZ_JBHSMX010000060.1"/>
</dbReference>
<reference evidence="2" key="1">
    <citation type="journal article" date="2019" name="Int. J. Syst. Evol. Microbiol.">
        <title>The Global Catalogue of Microorganisms (GCM) 10K type strain sequencing project: providing services to taxonomists for standard genome sequencing and annotation.</title>
        <authorList>
            <consortium name="The Broad Institute Genomics Platform"/>
            <consortium name="The Broad Institute Genome Sequencing Center for Infectious Disease"/>
            <person name="Wu L."/>
            <person name="Ma J."/>
        </authorList>
    </citation>
    <scope>NUCLEOTIDE SEQUENCE [LARGE SCALE GENOMIC DNA]</scope>
    <source>
        <strain evidence="2">CGMCC 4.7277</strain>
    </source>
</reference>
<dbReference type="Proteomes" id="UP001596084">
    <property type="component" value="Unassembled WGS sequence"/>
</dbReference>
<evidence type="ECO:0000313" key="2">
    <source>
        <dbReference type="Proteomes" id="UP001596084"/>
    </source>
</evidence>
<sequence>MTPSPSIDWPACIVTAFDLVGTKSVAASGRASFAMIEMHRFAVAKINTGLPRHSHGYVWNDSVLLLSYHTTPAHTRLAVLHELSEFKRALERQSGIRTYAMAVRGRAFPDDTLASPVFQGPPAGQPRAIVLKTSSWAMANCFLIEKALKRHRADWYIDSRITRGTGLPEPFATESVSLLPKNEERNINMYKGFFDAEG</sequence>
<dbReference type="EMBL" id="JBHSMX010000060">
    <property type="protein sequence ID" value="MFC5522893.1"/>
    <property type="molecule type" value="Genomic_DNA"/>
</dbReference>